<name>A0A0F6QZW9_9CORY</name>
<proteinExistence type="predicted"/>
<reference evidence="3 5" key="2">
    <citation type="submission" date="2018-12" db="EMBL/GenBank/DDBJ databases">
        <authorList>
            <consortium name="Pathogen Informatics"/>
        </authorList>
    </citation>
    <scope>NUCLEOTIDE SEQUENCE [LARGE SCALE GENOMIC DNA]</scope>
    <source>
        <strain evidence="3 5">NCTC949</strain>
    </source>
</reference>
<keyword evidence="1" id="KW-0472">Membrane</keyword>
<dbReference type="OrthoDB" id="5188998at2"/>
<dbReference type="STRING" id="35755.UL82_06055"/>
<evidence type="ECO:0000313" key="4">
    <source>
        <dbReference type="Proteomes" id="UP000033457"/>
    </source>
</evidence>
<dbReference type="RefSeq" id="WP_046439630.1">
    <property type="nucleotide sequence ID" value="NZ_CP011312.1"/>
</dbReference>
<evidence type="ECO:0000313" key="3">
    <source>
        <dbReference type="EMBL" id="VEH08654.1"/>
    </source>
</evidence>
<dbReference type="EMBL" id="CP011312">
    <property type="protein sequence ID" value="AKE41377.1"/>
    <property type="molecule type" value="Genomic_DNA"/>
</dbReference>
<dbReference type="InterPro" id="IPR021449">
    <property type="entry name" value="DUF3099"/>
</dbReference>
<dbReference type="KEGG" id="cku:UL82_06055"/>
<evidence type="ECO:0000256" key="1">
    <source>
        <dbReference type="SAM" id="Phobius"/>
    </source>
</evidence>
<dbReference type="EMBL" id="LR134377">
    <property type="protein sequence ID" value="VEH08654.1"/>
    <property type="molecule type" value="Genomic_DNA"/>
</dbReference>
<keyword evidence="1" id="KW-0812">Transmembrane</keyword>
<organism evidence="2 4">
    <name type="scientific">Corynebacterium kutscheri</name>
    <dbReference type="NCBI Taxonomy" id="35755"/>
    <lineage>
        <taxon>Bacteria</taxon>
        <taxon>Bacillati</taxon>
        <taxon>Actinomycetota</taxon>
        <taxon>Actinomycetes</taxon>
        <taxon>Mycobacteriales</taxon>
        <taxon>Corynebacteriaceae</taxon>
        <taxon>Corynebacterium</taxon>
    </lineage>
</organism>
<dbReference type="HOGENOM" id="CLU_110166_2_1_11"/>
<evidence type="ECO:0000313" key="2">
    <source>
        <dbReference type="EMBL" id="AKE41377.1"/>
    </source>
</evidence>
<keyword evidence="4" id="KW-1185">Reference proteome</keyword>
<evidence type="ECO:0000313" key="5">
    <source>
        <dbReference type="Proteomes" id="UP000271380"/>
    </source>
</evidence>
<sequence>MAANDDHIIDHIDGDDDNDSSTKKKLRHVLRHLPWRRVALITDVKPSAEHNIHRREVAYKWLQGSRVPFLLASAVTYLGWHNVILSTILFLISVPLPWIAVVIANGAGSPRDSRTPAMYKPAAARHYEQLQSFVHPQLTDGSHAEQPTDPPQATT</sequence>
<keyword evidence="1" id="KW-1133">Transmembrane helix</keyword>
<reference evidence="2 4" key="1">
    <citation type="journal article" date="2015" name="Genome Announc.">
        <title>Complete Genome Sequence of Corynebacterium kutscheri DSM 20755, a Corynebacterial Type Strain with Remarkably Low G+C Content of Chromosomal DNA.</title>
        <authorList>
            <person name="Ruckert C."/>
            <person name="Albersmeier A."/>
            <person name="Winkler A."/>
            <person name="Tauch A."/>
        </authorList>
    </citation>
    <scope>NUCLEOTIDE SEQUENCE [LARGE SCALE GENOMIC DNA]</scope>
    <source>
        <strain evidence="2 4">DSM 20755</strain>
    </source>
</reference>
<accession>A0A0F6QZW9</accession>
<feature type="transmembrane region" description="Helical" evidence="1">
    <location>
        <begin position="83"/>
        <end position="104"/>
    </location>
</feature>
<dbReference type="AlphaFoldDB" id="A0A0F6QZW9"/>
<dbReference type="Pfam" id="PF11298">
    <property type="entry name" value="DUF3099"/>
    <property type="match status" value="1"/>
</dbReference>
<dbReference type="Proteomes" id="UP000033457">
    <property type="component" value="Chromosome"/>
</dbReference>
<gene>
    <name evidence="3" type="ORF">NCTC949_01776</name>
    <name evidence="2" type="ORF">UL82_06055</name>
</gene>
<dbReference type="Proteomes" id="UP000271380">
    <property type="component" value="Chromosome"/>
</dbReference>
<protein>
    <submittedName>
        <fullName evidence="3">Hypothetical membrane protein</fullName>
    </submittedName>
</protein>